<dbReference type="SUPFAM" id="SSF54637">
    <property type="entry name" value="Thioesterase/thiol ester dehydrase-isomerase"/>
    <property type="match status" value="1"/>
</dbReference>
<evidence type="ECO:0000259" key="1">
    <source>
        <dbReference type="Pfam" id="PF01575"/>
    </source>
</evidence>
<dbReference type="InterPro" id="IPR003965">
    <property type="entry name" value="Fatty_acid_synthase"/>
</dbReference>
<comment type="caution">
    <text evidence="2">The sequence shown here is derived from an EMBL/GenBank/DDBJ whole genome shotgun (WGS) entry which is preliminary data.</text>
</comment>
<gene>
    <name evidence="2" type="ORF">GALL_365530</name>
</gene>
<proteinExistence type="predicted"/>
<dbReference type="Pfam" id="PF01575">
    <property type="entry name" value="MaoC_dehydratas"/>
    <property type="match status" value="1"/>
</dbReference>
<sequence length="324" mass="34263">MTTRRVVELEAVPGLGRLYGRGGAGSARFALARALSREGGRPLAADALPAVEYTVHDVRASTAHLTAYQHLIGEPASDALPAGFVHVLAFPVATALMVRSDFPLPLVGMVHLANRVEQHDALRHTDALHVRAWTERLRPHRSGVQLDLVVEVRREGPTDPAEPPAWRGVSTYLSKGARLTGAEAPGERPPAPAVPHGLPTAVWTLPADTGRRYAAVSGDRNPIHLSALSARAFGFPRAIAHGMYTAARALADVGPRRGPAFTWTVQFAKPVLLPGTVTLQVVQRPGAGDSSADSALATGGFAYTGWDARRGTVHFTGNITPSGA</sequence>
<dbReference type="InterPro" id="IPR029069">
    <property type="entry name" value="HotDog_dom_sf"/>
</dbReference>
<dbReference type="PRINTS" id="PR01483">
    <property type="entry name" value="FASYNTHASE"/>
</dbReference>
<dbReference type="Gene3D" id="3.10.129.10">
    <property type="entry name" value="Hotdog Thioesterase"/>
    <property type="match status" value="1"/>
</dbReference>
<dbReference type="EMBL" id="MLJW01000894">
    <property type="protein sequence ID" value="OIQ81682.1"/>
    <property type="molecule type" value="Genomic_DNA"/>
</dbReference>
<dbReference type="PANTHER" id="PTHR43841">
    <property type="entry name" value="3-HYDROXYACYL-THIOESTER DEHYDRATASE HTDX-RELATED"/>
    <property type="match status" value="1"/>
</dbReference>
<organism evidence="2">
    <name type="scientific">mine drainage metagenome</name>
    <dbReference type="NCBI Taxonomy" id="410659"/>
    <lineage>
        <taxon>unclassified sequences</taxon>
        <taxon>metagenomes</taxon>
        <taxon>ecological metagenomes</taxon>
    </lineage>
</organism>
<dbReference type="GO" id="GO:0004312">
    <property type="term" value="F:fatty acid synthase activity"/>
    <property type="evidence" value="ECO:0007669"/>
    <property type="project" value="InterPro"/>
</dbReference>
<dbReference type="PANTHER" id="PTHR43841:SF1">
    <property type="entry name" value="3-HYDROXYACYL-THIOESTER DEHYDRATASE X"/>
    <property type="match status" value="1"/>
</dbReference>
<feature type="domain" description="MaoC-like" evidence="1">
    <location>
        <begin position="208"/>
        <end position="282"/>
    </location>
</feature>
<dbReference type="AlphaFoldDB" id="A0A1J5QEQ4"/>
<dbReference type="GO" id="GO:0006633">
    <property type="term" value="P:fatty acid biosynthetic process"/>
    <property type="evidence" value="ECO:0007669"/>
    <property type="project" value="InterPro"/>
</dbReference>
<protein>
    <submittedName>
        <fullName evidence="2">MaoC like domain protein</fullName>
    </submittedName>
</protein>
<accession>A0A1J5QEQ4</accession>
<dbReference type="GO" id="GO:0005835">
    <property type="term" value="C:fatty acid synthase complex"/>
    <property type="evidence" value="ECO:0007669"/>
    <property type="project" value="InterPro"/>
</dbReference>
<reference evidence="2" key="1">
    <citation type="submission" date="2016-10" db="EMBL/GenBank/DDBJ databases">
        <title>Sequence of Gallionella enrichment culture.</title>
        <authorList>
            <person name="Poehlein A."/>
            <person name="Muehling M."/>
            <person name="Daniel R."/>
        </authorList>
    </citation>
    <scope>NUCLEOTIDE SEQUENCE</scope>
</reference>
<name>A0A1J5QEQ4_9ZZZZ</name>
<dbReference type="InterPro" id="IPR002539">
    <property type="entry name" value="MaoC-like_dom"/>
</dbReference>
<evidence type="ECO:0000313" key="2">
    <source>
        <dbReference type="EMBL" id="OIQ81682.1"/>
    </source>
</evidence>